<dbReference type="AlphaFoldDB" id="A0A3N4I881"/>
<accession>A0A3N4I881</accession>
<name>A0A3N4I881_ASCIM</name>
<reference evidence="1 2" key="1">
    <citation type="journal article" date="2018" name="Nat. Ecol. Evol.">
        <title>Pezizomycetes genomes reveal the molecular basis of ectomycorrhizal truffle lifestyle.</title>
        <authorList>
            <person name="Murat C."/>
            <person name="Payen T."/>
            <person name="Noel B."/>
            <person name="Kuo A."/>
            <person name="Morin E."/>
            <person name="Chen J."/>
            <person name="Kohler A."/>
            <person name="Krizsan K."/>
            <person name="Balestrini R."/>
            <person name="Da Silva C."/>
            <person name="Montanini B."/>
            <person name="Hainaut M."/>
            <person name="Levati E."/>
            <person name="Barry K.W."/>
            <person name="Belfiori B."/>
            <person name="Cichocki N."/>
            <person name="Clum A."/>
            <person name="Dockter R.B."/>
            <person name="Fauchery L."/>
            <person name="Guy J."/>
            <person name="Iotti M."/>
            <person name="Le Tacon F."/>
            <person name="Lindquist E.A."/>
            <person name="Lipzen A."/>
            <person name="Malagnac F."/>
            <person name="Mello A."/>
            <person name="Molinier V."/>
            <person name="Miyauchi S."/>
            <person name="Poulain J."/>
            <person name="Riccioni C."/>
            <person name="Rubini A."/>
            <person name="Sitrit Y."/>
            <person name="Splivallo R."/>
            <person name="Traeger S."/>
            <person name="Wang M."/>
            <person name="Zifcakova L."/>
            <person name="Wipf D."/>
            <person name="Zambonelli A."/>
            <person name="Paolocci F."/>
            <person name="Nowrousian M."/>
            <person name="Ottonello S."/>
            <person name="Baldrian P."/>
            <person name="Spatafora J.W."/>
            <person name="Henrissat B."/>
            <person name="Nagy L.G."/>
            <person name="Aury J.M."/>
            <person name="Wincker P."/>
            <person name="Grigoriev I.V."/>
            <person name="Bonfante P."/>
            <person name="Martin F.M."/>
        </authorList>
    </citation>
    <scope>NUCLEOTIDE SEQUENCE [LARGE SCALE GENOMIC DNA]</scope>
    <source>
        <strain evidence="1 2">RN42</strain>
    </source>
</reference>
<evidence type="ECO:0000313" key="2">
    <source>
        <dbReference type="Proteomes" id="UP000275078"/>
    </source>
</evidence>
<protein>
    <submittedName>
        <fullName evidence="1">Uncharacterized protein</fullName>
    </submittedName>
</protein>
<gene>
    <name evidence="1" type="ORF">BJ508DRAFT_375782</name>
</gene>
<dbReference type="EMBL" id="ML119672">
    <property type="protein sequence ID" value="RPA82292.1"/>
    <property type="molecule type" value="Genomic_DNA"/>
</dbReference>
<evidence type="ECO:0000313" key="1">
    <source>
        <dbReference type="EMBL" id="RPA82292.1"/>
    </source>
</evidence>
<keyword evidence="2" id="KW-1185">Reference proteome</keyword>
<sequence length="474" mass="52703">MPAYSGPWTKPLPEPFQRGDRIYVPDDSDEATYGDYRIFDLDRNYIESGGGRELRKYYDPRDVFTPIAEPPEYSTVVEKLVDALKEEGITSYVHTYCLFRRHRWEVHPRGHEYSELDPKPIETALVLIPSRYKDDAESSVMIGRIEAIGDEAFGATGLTGRTVVSFADIGDYDPVPEDDPREGKGWYMYSVWPGASIGVKGRPSNGTLGLYLKEKREGGAIFGITSALWIAGLLRDDSDSEGPGNEVVPRVPKDVVLEQPSEDDAKKYELIPSYRRFGISNDGLDREFATTTEFSEYGVVDGTYHDYALLKVNRDRFGGNFFSAKDSELPEPPTGRLVDVLASDEPLKRITLPEGGTSSGRAKGTLSSFPALVKLESMNQPLQLTFAYQYGRKATRSRDDATIGAGGVIGSVAVSFGGEREHREQAAAMIVGGVREIDASYSNLRLCFLVDLQEVLERIKARWGLDLQIYDGKK</sequence>
<organism evidence="1 2">
    <name type="scientific">Ascobolus immersus RN42</name>
    <dbReference type="NCBI Taxonomy" id="1160509"/>
    <lineage>
        <taxon>Eukaryota</taxon>
        <taxon>Fungi</taxon>
        <taxon>Dikarya</taxon>
        <taxon>Ascomycota</taxon>
        <taxon>Pezizomycotina</taxon>
        <taxon>Pezizomycetes</taxon>
        <taxon>Pezizales</taxon>
        <taxon>Ascobolaceae</taxon>
        <taxon>Ascobolus</taxon>
    </lineage>
</organism>
<proteinExistence type="predicted"/>
<dbReference type="OrthoDB" id="5508976at2759"/>
<dbReference type="Proteomes" id="UP000275078">
    <property type="component" value="Unassembled WGS sequence"/>
</dbReference>